<organism evidence="1 2">
    <name type="scientific">Inhella proteolytica</name>
    <dbReference type="NCBI Taxonomy" id="2795029"/>
    <lineage>
        <taxon>Bacteria</taxon>
        <taxon>Pseudomonadati</taxon>
        <taxon>Pseudomonadota</taxon>
        <taxon>Betaproteobacteria</taxon>
        <taxon>Burkholderiales</taxon>
        <taxon>Sphaerotilaceae</taxon>
        <taxon>Inhella</taxon>
    </lineage>
</organism>
<accession>A0A931J6F5</accession>
<dbReference type="Proteomes" id="UP000613266">
    <property type="component" value="Unassembled WGS sequence"/>
</dbReference>
<evidence type="ECO:0000313" key="2">
    <source>
        <dbReference type="Proteomes" id="UP000613266"/>
    </source>
</evidence>
<reference evidence="1" key="1">
    <citation type="submission" date="2020-12" db="EMBL/GenBank/DDBJ databases">
        <title>The genome sequence of Inhella sp. 1Y17.</title>
        <authorList>
            <person name="Liu Y."/>
        </authorList>
    </citation>
    <scope>NUCLEOTIDE SEQUENCE</scope>
    <source>
        <strain evidence="1">1Y17</strain>
    </source>
</reference>
<sequence>MQEPHPIATAPASPAEPLDLARLESASLEELMELFSAAIAAENETARAIERFHRGGVDPAELPALREQLQRAGRWTQAVDAAIARQYRPHPP</sequence>
<evidence type="ECO:0000313" key="1">
    <source>
        <dbReference type="EMBL" id="MBH9579623.1"/>
    </source>
</evidence>
<dbReference type="AlphaFoldDB" id="A0A931J6F5"/>
<gene>
    <name evidence="1" type="ORF">I7X39_22235</name>
</gene>
<dbReference type="RefSeq" id="WP_198113571.1">
    <property type="nucleotide sequence ID" value="NZ_JAEDAK010000027.1"/>
</dbReference>
<keyword evidence="2" id="KW-1185">Reference proteome</keyword>
<comment type="caution">
    <text evidence="1">The sequence shown here is derived from an EMBL/GenBank/DDBJ whole genome shotgun (WGS) entry which is preliminary data.</text>
</comment>
<protein>
    <submittedName>
        <fullName evidence="1">Uncharacterized protein</fullName>
    </submittedName>
</protein>
<proteinExistence type="predicted"/>
<dbReference type="EMBL" id="JAEDAK010000027">
    <property type="protein sequence ID" value="MBH9579623.1"/>
    <property type="molecule type" value="Genomic_DNA"/>
</dbReference>
<name>A0A931J6F5_9BURK</name>